<comment type="caution">
    <text evidence="1">The sequence shown here is derived from an EMBL/GenBank/DDBJ whole genome shotgun (WGS) entry which is preliminary data.</text>
</comment>
<reference evidence="1" key="1">
    <citation type="submission" date="2021-02" db="EMBL/GenBank/DDBJ databases">
        <authorList>
            <consortium name="DOE Joint Genome Institute"/>
            <person name="Ahrendt S."/>
            <person name="Looney B.P."/>
            <person name="Miyauchi S."/>
            <person name="Morin E."/>
            <person name="Drula E."/>
            <person name="Courty P.E."/>
            <person name="Chicoki N."/>
            <person name="Fauchery L."/>
            <person name="Kohler A."/>
            <person name="Kuo A."/>
            <person name="Labutti K."/>
            <person name="Pangilinan J."/>
            <person name="Lipzen A."/>
            <person name="Riley R."/>
            <person name="Andreopoulos W."/>
            <person name="He G."/>
            <person name="Johnson J."/>
            <person name="Barry K.W."/>
            <person name="Grigoriev I.V."/>
            <person name="Nagy L."/>
            <person name="Hibbett D."/>
            <person name="Henrissat B."/>
            <person name="Matheny P.B."/>
            <person name="Labbe J."/>
            <person name="Martin F."/>
        </authorList>
    </citation>
    <scope>NUCLEOTIDE SEQUENCE</scope>
    <source>
        <strain evidence="1">FP105234-sp</strain>
    </source>
</reference>
<evidence type="ECO:0000313" key="2">
    <source>
        <dbReference type="Proteomes" id="UP000814033"/>
    </source>
</evidence>
<reference evidence="1" key="2">
    <citation type="journal article" date="2022" name="New Phytol.">
        <title>Evolutionary transition to the ectomycorrhizal habit in the genomes of a hyperdiverse lineage of mushroom-forming fungi.</title>
        <authorList>
            <person name="Looney B."/>
            <person name="Miyauchi S."/>
            <person name="Morin E."/>
            <person name="Drula E."/>
            <person name="Courty P.E."/>
            <person name="Kohler A."/>
            <person name="Kuo A."/>
            <person name="LaButti K."/>
            <person name="Pangilinan J."/>
            <person name="Lipzen A."/>
            <person name="Riley R."/>
            <person name="Andreopoulos W."/>
            <person name="He G."/>
            <person name="Johnson J."/>
            <person name="Nolan M."/>
            <person name="Tritt A."/>
            <person name="Barry K.W."/>
            <person name="Grigoriev I.V."/>
            <person name="Nagy L.G."/>
            <person name="Hibbett D."/>
            <person name="Henrissat B."/>
            <person name="Matheny P.B."/>
            <person name="Labbe J."/>
            <person name="Martin F.M."/>
        </authorList>
    </citation>
    <scope>NUCLEOTIDE SEQUENCE</scope>
    <source>
        <strain evidence="1">FP105234-sp</strain>
    </source>
</reference>
<gene>
    <name evidence="1" type="ORF">FA95DRAFT_1491149</name>
</gene>
<protein>
    <submittedName>
        <fullName evidence="1">Protein serine/threonine phosphatase 2C</fullName>
    </submittedName>
</protein>
<keyword evidence="2" id="KW-1185">Reference proteome</keyword>
<organism evidence="1 2">
    <name type="scientific">Auriscalpium vulgare</name>
    <dbReference type="NCBI Taxonomy" id="40419"/>
    <lineage>
        <taxon>Eukaryota</taxon>
        <taxon>Fungi</taxon>
        <taxon>Dikarya</taxon>
        <taxon>Basidiomycota</taxon>
        <taxon>Agaricomycotina</taxon>
        <taxon>Agaricomycetes</taxon>
        <taxon>Russulales</taxon>
        <taxon>Auriscalpiaceae</taxon>
        <taxon>Auriscalpium</taxon>
    </lineage>
</organism>
<name>A0ACB8RXG3_9AGAM</name>
<proteinExistence type="predicted"/>
<dbReference type="EMBL" id="MU275889">
    <property type="protein sequence ID" value="KAI0048300.1"/>
    <property type="molecule type" value="Genomic_DNA"/>
</dbReference>
<evidence type="ECO:0000313" key="1">
    <source>
        <dbReference type="EMBL" id="KAI0048300.1"/>
    </source>
</evidence>
<sequence>MGWSEYTGGALWTYRKLPEPLLSRELNRLSAATTISGAHCVSLQPCPNPEAASQDRYAVEDWHIGSGNWRFAAIFDGHAGHEMVDHTVQNLPSRVKEALAASVGSGDSDIDVRVVSDCIKRAITAFDESVVADLLAIFPGGEEEFSKLSDGQISEVINSAEHSVKVLRCMRGTTALVTLVDPSNNNLWVASLGDCQAALGTRETSGGWKVELLSTNHNGEDPAEAERIRSEHPGEAECIMRDRVLGAIAITRALGDHLYKLPRIYTDRIFLNMKQRFKFSVASVDEILPRNITPPYLSNVADIQHVRLAAKDSRDKPEQILILCSDGLIDLYSARMSLQLSAQRWVKAATEGTSGEGNAAARLLRDALGGGDVTAVSKMLTVEMTSRWMDDTTIIVQYF</sequence>
<accession>A0ACB8RXG3</accession>
<dbReference type="Proteomes" id="UP000814033">
    <property type="component" value="Unassembled WGS sequence"/>
</dbReference>